<dbReference type="Pfam" id="PF06966">
    <property type="entry name" value="DUF1295"/>
    <property type="match status" value="1"/>
</dbReference>
<evidence type="ECO:0008006" key="4">
    <source>
        <dbReference type="Google" id="ProtNLM"/>
    </source>
</evidence>
<dbReference type="PANTHER" id="PTHR32251:SF23">
    <property type="entry name" value="3-OXO-5-ALPHA-STEROID 4-DEHYDROGENASE (DUF1295)"/>
    <property type="match status" value="1"/>
</dbReference>
<dbReference type="EMBL" id="LGRX02026578">
    <property type="protein sequence ID" value="KAK3250651.1"/>
    <property type="molecule type" value="Genomic_DNA"/>
</dbReference>
<reference evidence="2 3" key="1">
    <citation type="journal article" date="2015" name="Genome Biol. Evol.">
        <title>Comparative Genomics of a Bacterivorous Green Alga Reveals Evolutionary Causalities and Consequences of Phago-Mixotrophic Mode of Nutrition.</title>
        <authorList>
            <person name="Burns J.A."/>
            <person name="Paasch A."/>
            <person name="Narechania A."/>
            <person name="Kim E."/>
        </authorList>
    </citation>
    <scope>NUCLEOTIDE SEQUENCE [LARGE SCALE GENOMIC DNA]</scope>
    <source>
        <strain evidence="2 3">PLY_AMNH</strain>
    </source>
</reference>
<dbReference type="Gene3D" id="1.20.120.1630">
    <property type="match status" value="1"/>
</dbReference>
<sequence length="224" mass="26258">MALIWLWAFRLTHSYFRREEWKFGQREDWRYTKMAKENPRSWWLLSFFAVGLAQQPMLCGITLPLYSTNFSSTPFSFCDLAATALCLSGLTIAGFADNQLRNFMLENERRGQQGEQKIKILETGLWKFSRHPNYFGEQLWWWGLALFSVNLGDYWAVLGTAFNSIILAAVTVMTEKRILDNWTAERRSLYVEYRERTSVWIPLPRFGAKNVLLKKEAYQALPAE</sequence>
<dbReference type="GO" id="GO:0016020">
    <property type="term" value="C:membrane"/>
    <property type="evidence" value="ECO:0007669"/>
    <property type="project" value="TreeGrafter"/>
</dbReference>
<protein>
    <recommendedName>
        <fullName evidence="4">Steroid 5-alpha reductase C-terminal domain-containing protein</fullName>
    </recommendedName>
</protein>
<keyword evidence="1" id="KW-0472">Membrane</keyword>
<dbReference type="PROSITE" id="PS50244">
    <property type="entry name" value="S5A_REDUCTASE"/>
    <property type="match status" value="1"/>
</dbReference>
<name>A0AAE0C8Y9_9CHLO</name>
<gene>
    <name evidence="2" type="ORF">CYMTET_39971</name>
</gene>
<dbReference type="PANTHER" id="PTHR32251">
    <property type="entry name" value="3-OXO-5-ALPHA-STEROID 4-DEHYDROGENASE"/>
    <property type="match status" value="1"/>
</dbReference>
<dbReference type="Proteomes" id="UP001190700">
    <property type="component" value="Unassembled WGS sequence"/>
</dbReference>
<dbReference type="InterPro" id="IPR010721">
    <property type="entry name" value="UstE-like"/>
</dbReference>
<comment type="caution">
    <text evidence="2">The sequence shown here is derived from an EMBL/GenBank/DDBJ whole genome shotgun (WGS) entry which is preliminary data.</text>
</comment>
<evidence type="ECO:0000313" key="3">
    <source>
        <dbReference type="Proteomes" id="UP001190700"/>
    </source>
</evidence>
<organism evidence="2 3">
    <name type="scientific">Cymbomonas tetramitiformis</name>
    <dbReference type="NCBI Taxonomy" id="36881"/>
    <lineage>
        <taxon>Eukaryota</taxon>
        <taxon>Viridiplantae</taxon>
        <taxon>Chlorophyta</taxon>
        <taxon>Pyramimonadophyceae</taxon>
        <taxon>Pyramimonadales</taxon>
        <taxon>Pyramimonadaceae</taxon>
        <taxon>Cymbomonas</taxon>
    </lineage>
</organism>
<keyword evidence="1" id="KW-1133">Transmembrane helix</keyword>
<keyword evidence="3" id="KW-1185">Reference proteome</keyword>
<accession>A0AAE0C8Y9</accession>
<keyword evidence="1" id="KW-0812">Transmembrane</keyword>
<evidence type="ECO:0000313" key="2">
    <source>
        <dbReference type="EMBL" id="KAK3250651.1"/>
    </source>
</evidence>
<evidence type="ECO:0000256" key="1">
    <source>
        <dbReference type="SAM" id="Phobius"/>
    </source>
</evidence>
<proteinExistence type="predicted"/>
<feature type="transmembrane region" description="Helical" evidence="1">
    <location>
        <begin position="42"/>
        <end position="65"/>
    </location>
</feature>
<dbReference type="AlphaFoldDB" id="A0AAE0C8Y9"/>
<feature type="transmembrane region" description="Helical" evidence="1">
    <location>
        <begin position="154"/>
        <end position="173"/>
    </location>
</feature>